<organism evidence="3">
    <name type="scientific">Gordonia sp. MP11Mi</name>
    <dbReference type="NCBI Taxonomy" id="3022769"/>
    <lineage>
        <taxon>Bacteria</taxon>
        <taxon>Bacillati</taxon>
        <taxon>Actinomycetota</taxon>
        <taxon>Actinomycetes</taxon>
        <taxon>Mycobacteriales</taxon>
        <taxon>Gordoniaceae</taxon>
        <taxon>Gordonia</taxon>
    </lineage>
</organism>
<proteinExistence type="predicted"/>
<keyword evidence="1" id="KW-1133">Transmembrane helix</keyword>
<evidence type="ECO:0000313" key="3">
    <source>
        <dbReference type="EMBL" id="WOC14366.1"/>
    </source>
</evidence>
<dbReference type="InterPro" id="IPR027381">
    <property type="entry name" value="LytR/CpsA/Psr_C"/>
</dbReference>
<feature type="transmembrane region" description="Helical" evidence="1">
    <location>
        <begin position="30"/>
        <end position="48"/>
    </location>
</feature>
<keyword evidence="1" id="KW-0472">Membrane</keyword>
<reference evidence="3" key="1">
    <citation type="submission" date="2023-06" db="EMBL/GenBank/DDBJ databases">
        <title>Gordonia sp. nov. and Pseudochrobactrum sp. nov., two species isolated from the burying beetle Nicrophorus vespilloides.</title>
        <authorList>
            <person name="Poehlein A."/>
            <person name="Guzman J."/>
            <person name="Daniel R."/>
            <person name="Vilcinskas A."/>
        </authorList>
    </citation>
    <scope>NUCLEOTIDE SEQUENCE</scope>
    <source>
        <strain evidence="3">MP11Mi</strain>
    </source>
</reference>
<evidence type="ECO:0000256" key="1">
    <source>
        <dbReference type="SAM" id="Phobius"/>
    </source>
</evidence>
<accession>A0AA97GW33</accession>
<dbReference type="EMBL" id="CP128986">
    <property type="protein sequence ID" value="WOC14366.1"/>
    <property type="molecule type" value="Genomic_DNA"/>
</dbReference>
<keyword evidence="1" id="KW-0812">Transmembrane</keyword>
<dbReference type="NCBIfam" id="NF035953">
    <property type="entry name" value="integrity_Cei"/>
    <property type="match status" value="1"/>
</dbReference>
<protein>
    <recommendedName>
        <fullName evidence="2">LytR/CpsA/Psr regulator C-terminal domain-containing protein</fullName>
    </recommendedName>
</protein>
<sequence>MLSDVVSRIATGYTTDAKGQPFLRRNLRPGLIVVTILAIVAVAGWVFVASSDNDESYPTDCNIADSAKLTPVSGSDMLSVGPAPLSTFGVRVLNAAADRGSAQSVSDDLTSLGYRAADPAYGDDTVYTDRDLHCVAQIRFGQDGQAAAAAVWLAAPCAQLVNDGRKGTDVDVALGEYYTSTQPTQDAQAAIEALRVAAPNLKQSPVDSSLLDAVHSQTC</sequence>
<feature type="domain" description="LytR/CpsA/Psr regulator C-terminal" evidence="2">
    <location>
        <begin position="90"/>
        <end position="178"/>
    </location>
</feature>
<gene>
    <name evidence="3" type="ORF">MP11Mi_34880</name>
</gene>
<name>A0AA97GW33_9ACTN</name>
<dbReference type="Pfam" id="PF13399">
    <property type="entry name" value="LytR_C"/>
    <property type="match status" value="1"/>
</dbReference>
<evidence type="ECO:0000259" key="2">
    <source>
        <dbReference type="Pfam" id="PF13399"/>
    </source>
</evidence>
<dbReference type="AlphaFoldDB" id="A0AA97GW33"/>